<gene>
    <name evidence="1" type="ORF">NEF87_002763</name>
</gene>
<protein>
    <submittedName>
        <fullName evidence="1">Uncharacterized protein</fullName>
    </submittedName>
</protein>
<keyword evidence="2" id="KW-1185">Reference proteome</keyword>
<reference evidence="1" key="1">
    <citation type="submission" date="2022-09" db="EMBL/GenBank/DDBJ databases">
        <title>Actin cytoskeleton and complex cell architecture in an #Asgard archaeon.</title>
        <authorList>
            <person name="Ponce Toledo R.I."/>
            <person name="Schleper C."/>
            <person name="Rodrigues Oliveira T."/>
            <person name="Wollweber F."/>
            <person name="Xu J."/>
            <person name="Rittmann S."/>
            <person name="Klingl A."/>
            <person name="Pilhofer M."/>
        </authorList>
    </citation>
    <scope>NUCLEOTIDE SEQUENCE</scope>
    <source>
        <strain evidence="1">B-35</strain>
    </source>
</reference>
<dbReference type="Proteomes" id="UP001208689">
    <property type="component" value="Chromosome"/>
</dbReference>
<name>A0ABY6HSJ2_9ARCH</name>
<accession>A0ABY6HSJ2</accession>
<evidence type="ECO:0000313" key="2">
    <source>
        <dbReference type="Proteomes" id="UP001208689"/>
    </source>
</evidence>
<sequence length="357" mass="43010">MNIFEQYIQFYTMHQTCEPLGLNICRQFSKFRPETIYPFLEDSIKLFIQMTRDSKENLVRFRKLYNTFTKKNKINDLIYNNDLLRAISEDIKYHHTQVGKILNADIDLSKEMKYVGVSDDEISIKVKKMQSLVEKTIQMGKQGDQIPAEQNKKFKELVFEAREDPLHIERDVDQVMQDIKNRYESFRYIIGFYLAVFDTIDSKFKKNINKCYFNPKLSGFSNMYRYPDKYKYSKYNPRRELPCLRTYLRNPHNPYPNIEQIFNWVYHKQKVKMFRLTEAHNMRDVKQDRLDEKLYAIYTGKTFKYIHFEEIYTIQNDLSVLSQLINWNILMVGLKMNLRALHKAIFGVDVLKKEKKD</sequence>
<dbReference type="EMBL" id="CP104013">
    <property type="protein sequence ID" value="UYP46478.1"/>
    <property type="molecule type" value="Genomic_DNA"/>
</dbReference>
<proteinExistence type="predicted"/>
<evidence type="ECO:0000313" key="1">
    <source>
        <dbReference type="EMBL" id="UYP46478.1"/>
    </source>
</evidence>
<organism evidence="1 2">
    <name type="scientific">Candidatus Lokiarchaeum ossiferum</name>
    <dbReference type="NCBI Taxonomy" id="2951803"/>
    <lineage>
        <taxon>Archaea</taxon>
        <taxon>Promethearchaeati</taxon>
        <taxon>Promethearchaeota</taxon>
        <taxon>Promethearchaeia</taxon>
        <taxon>Promethearchaeales</taxon>
        <taxon>Promethearchaeaceae</taxon>
        <taxon>Candidatus Lokiarchaeum</taxon>
    </lineage>
</organism>